<gene>
    <name evidence="4" type="ORF">MANAM107_23540</name>
</gene>
<organism evidence="4 5">
    <name type="scientific">Actinomyces capricornis</name>
    <dbReference type="NCBI Taxonomy" id="2755559"/>
    <lineage>
        <taxon>Bacteria</taxon>
        <taxon>Bacillati</taxon>
        <taxon>Actinomycetota</taxon>
        <taxon>Actinomycetes</taxon>
        <taxon>Actinomycetales</taxon>
        <taxon>Actinomycetaceae</taxon>
        <taxon>Actinomyces</taxon>
    </lineage>
</organism>
<feature type="transmembrane region" description="Helical" evidence="2">
    <location>
        <begin position="506"/>
        <end position="531"/>
    </location>
</feature>
<dbReference type="EMBL" id="AP025017">
    <property type="protein sequence ID" value="BDA65520.1"/>
    <property type="molecule type" value="Genomic_DNA"/>
</dbReference>
<dbReference type="InterPro" id="IPR005662">
    <property type="entry name" value="GTPase_Era-like"/>
</dbReference>
<reference evidence="4 5" key="1">
    <citation type="submission" date="2021-08" db="EMBL/GenBank/DDBJ databases">
        <title>Whole genome sequence of novel Actinomyces species strain MAS-1.</title>
        <authorList>
            <person name="Saito M."/>
            <person name="Kuwahara N."/>
            <person name="Takizawa T."/>
            <person name="Gotouda H."/>
            <person name="Ochiai T."/>
        </authorList>
    </citation>
    <scope>NUCLEOTIDE SEQUENCE [LARGE SCALE GENOMIC DNA]</scope>
    <source>
        <strain evidence="4 5">MAS-1</strain>
    </source>
</reference>
<feature type="region of interest" description="Disordered" evidence="1">
    <location>
        <begin position="288"/>
        <end position="308"/>
    </location>
</feature>
<evidence type="ECO:0000313" key="4">
    <source>
        <dbReference type="EMBL" id="BDA65520.1"/>
    </source>
</evidence>
<dbReference type="PANTHER" id="PTHR42698:SF1">
    <property type="entry name" value="GTPASE ERA, MITOCHONDRIAL"/>
    <property type="match status" value="1"/>
</dbReference>
<dbReference type="InterPro" id="IPR027417">
    <property type="entry name" value="P-loop_NTPase"/>
</dbReference>
<dbReference type="SUPFAM" id="SSF52540">
    <property type="entry name" value="P-loop containing nucleoside triphosphate hydrolases"/>
    <property type="match status" value="1"/>
</dbReference>
<keyword evidence="2" id="KW-0472">Membrane</keyword>
<proteinExistence type="predicted"/>
<dbReference type="PANTHER" id="PTHR42698">
    <property type="entry name" value="GTPASE ERA"/>
    <property type="match status" value="1"/>
</dbReference>
<sequence length="579" mass="60387">MRIPRTPVPEQGDRGAAAIAAADADLTGDLEALQRAVELAAGLGIDQEDLAPAREVIERAGQRRRLAPQATVVALLGATGSGKSSVFNALAGGELARVAPTRPTTSQPLALIGPGPVVPGATALLDWLEIGQRVQHPGSPGAPALGEGTILLDLPDIDSDELAHRAIAQRLASRVDLLVWVLDPEKYADGVVHHDFLAPMAAHAEVTVVALNQVDRLDDQARSAVLEDLARLLEREGMGAAPVMALSARTGEGVAELAGAIASVAQARTATARRLSADIRTAARGLSAGLGLEGPGQPGAPPQCADPSALDDVTDLQAAAFRASGAQVVAEAVAGAYRHRARIAVGWLPVRWVERLRRDPLGVLHLGGAGREAAAGRASGSREEGAPLPASSLPQAPAAAAGALRIAAHTYAQRACAGLPARWAGEAVARSDACAQALAPHLDAAVVSTDLEQTRPRWWSAANALQWLAFLTALVGGLWLVALHLMDRYLLITADPPRWGHVPWPVILLVAGLALGLVLALICGGIARVAASRRSRRARARLRQRISGVIEEHMVAPLRQELASWGELVGLLDRLVQGR</sequence>
<evidence type="ECO:0000256" key="2">
    <source>
        <dbReference type="SAM" id="Phobius"/>
    </source>
</evidence>
<dbReference type="InterPro" id="IPR006073">
    <property type="entry name" value="GTP-bd"/>
</dbReference>
<feature type="transmembrane region" description="Helical" evidence="2">
    <location>
        <begin position="464"/>
        <end position="486"/>
    </location>
</feature>
<evidence type="ECO:0000259" key="3">
    <source>
        <dbReference type="Pfam" id="PF01926"/>
    </source>
</evidence>
<dbReference type="Gene3D" id="3.40.50.300">
    <property type="entry name" value="P-loop containing nucleotide triphosphate hydrolases"/>
    <property type="match status" value="1"/>
</dbReference>
<protein>
    <recommendedName>
        <fullName evidence="3">G domain-containing protein</fullName>
    </recommendedName>
</protein>
<name>A0ABN6KBG4_9ACTO</name>
<dbReference type="Pfam" id="PF01926">
    <property type="entry name" value="MMR_HSR1"/>
    <property type="match status" value="1"/>
</dbReference>
<keyword evidence="2" id="KW-1133">Transmembrane helix</keyword>
<evidence type="ECO:0000256" key="1">
    <source>
        <dbReference type="SAM" id="MobiDB-lite"/>
    </source>
</evidence>
<accession>A0ABN6KBG4</accession>
<dbReference type="RefSeq" id="WP_223908785.1">
    <property type="nucleotide sequence ID" value="NZ_AP025017.1"/>
</dbReference>
<keyword evidence="5" id="KW-1185">Reference proteome</keyword>
<keyword evidence="2" id="KW-0812">Transmembrane</keyword>
<dbReference type="Proteomes" id="UP000824496">
    <property type="component" value="Chromosome"/>
</dbReference>
<evidence type="ECO:0000313" key="5">
    <source>
        <dbReference type="Proteomes" id="UP000824496"/>
    </source>
</evidence>
<feature type="domain" description="G" evidence="3">
    <location>
        <begin position="73"/>
        <end position="189"/>
    </location>
</feature>